<evidence type="ECO:0000313" key="9">
    <source>
        <dbReference type="EMBL" id="MFC3765015.1"/>
    </source>
</evidence>
<keyword evidence="2 7" id="KW-1003">Cell membrane</keyword>
<feature type="transmembrane region" description="Helical" evidence="7">
    <location>
        <begin position="242"/>
        <end position="260"/>
    </location>
</feature>
<comment type="caution">
    <text evidence="9">The sequence shown here is derived from an EMBL/GenBank/DDBJ whole genome shotgun (WGS) entry which is preliminary data.</text>
</comment>
<dbReference type="NCBIfam" id="TIGR00544">
    <property type="entry name" value="lgt"/>
    <property type="match status" value="1"/>
</dbReference>
<evidence type="ECO:0000256" key="3">
    <source>
        <dbReference type="ARBA" id="ARBA00022679"/>
    </source>
</evidence>
<reference evidence="10" key="1">
    <citation type="journal article" date="2019" name="Int. J. Syst. Evol. Microbiol.">
        <title>The Global Catalogue of Microorganisms (GCM) 10K type strain sequencing project: providing services to taxonomists for standard genome sequencing and annotation.</title>
        <authorList>
            <consortium name="The Broad Institute Genomics Platform"/>
            <consortium name="The Broad Institute Genome Sequencing Center for Infectious Disease"/>
            <person name="Wu L."/>
            <person name="Ma J."/>
        </authorList>
    </citation>
    <scope>NUCLEOTIDE SEQUENCE [LARGE SCALE GENOMIC DNA]</scope>
    <source>
        <strain evidence="10">CGMCC 4.7241</strain>
    </source>
</reference>
<comment type="subcellular location">
    <subcellularLocation>
        <location evidence="7">Cell membrane</location>
        <topology evidence="7">Multi-pass membrane protein</topology>
    </subcellularLocation>
</comment>
<sequence length="329" mass="36030">MNLLASIPSPSQGVWQLGPIPIRAYALCIIIGVVIAVWLSNRRWVARGGAPGTMSDIAVWAVPFGLVGARLYHVITDYQLYFGEGRDPLSALYIWKGGLGVWGAIAFGALGAWIACKRRGIPLPAIADAAAPGVVIAQAAGRFGNWFNQELFGKPTTLPWGLEIDAAHRPSGFETFETFHPTFLYEILWNVGVAALVIWADRRFKLGHGRAFALYVMGYTAGRAWIEYMRIDEVNHILGLRLNVWTSVLVFLGGVAYFVISSRLRPGREDPASLNPQPDPDPSDESAEKPENAEDDEPDSKSDSETDEKAETPDEPAETAAEEPTPERK</sequence>
<dbReference type="EC" id="2.5.1.145" evidence="7"/>
<dbReference type="HAMAP" id="MF_01147">
    <property type="entry name" value="Lgt"/>
    <property type="match status" value="1"/>
</dbReference>
<evidence type="ECO:0000256" key="6">
    <source>
        <dbReference type="ARBA" id="ARBA00023136"/>
    </source>
</evidence>
<dbReference type="PANTHER" id="PTHR30589:SF0">
    <property type="entry name" value="PHOSPHATIDYLGLYCEROL--PROLIPOPROTEIN DIACYLGLYCERYL TRANSFERASE"/>
    <property type="match status" value="1"/>
</dbReference>
<comment type="similarity">
    <text evidence="1 7">Belongs to the Lgt family.</text>
</comment>
<dbReference type="RefSeq" id="WP_205119264.1">
    <property type="nucleotide sequence ID" value="NZ_JAFBCM010000001.1"/>
</dbReference>
<feature type="transmembrane region" description="Helical" evidence="7">
    <location>
        <begin position="53"/>
        <end position="73"/>
    </location>
</feature>
<comment type="pathway">
    <text evidence="7">Protein modification; lipoprotein biosynthesis (diacylglyceryl transfer).</text>
</comment>
<feature type="transmembrane region" description="Helical" evidence="7">
    <location>
        <begin position="93"/>
        <end position="116"/>
    </location>
</feature>
<organism evidence="9 10">
    <name type="scientific">Tenggerimyces flavus</name>
    <dbReference type="NCBI Taxonomy" id="1708749"/>
    <lineage>
        <taxon>Bacteria</taxon>
        <taxon>Bacillati</taxon>
        <taxon>Actinomycetota</taxon>
        <taxon>Actinomycetes</taxon>
        <taxon>Propionibacteriales</taxon>
        <taxon>Nocardioidaceae</taxon>
        <taxon>Tenggerimyces</taxon>
    </lineage>
</organism>
<feature type="region of interest" description="Disordered" evidence="8">
    <location>
        <begin position="268"/>
        <end position="329"/>
    </location>
</feature>
<comment type="function">
    <text evidence="7">Catalyzes the transfer of the diacylglyceryl group from phosphatidylglycerol to the sulfhydryl group of the N-terminal cysteine of a prolipoprotein, the first step in the formation of mature lipoproteins.</text>
</comment>
<evidence type="ECO:0000256" key="1">
    <source>
        <dbReference type="ARBA" id="ARBA00007150"/>
    </source>
</evidence>
<gene>
    <name evidence="7 9" type="primary">lgt</name>
    <name evidence="9" type="ORF">ACFOUW_29550</name>
</gene>
<comment type="catalytic activity">
    <reaction evidence="7">
        <text>L-cysteinyl-[prolipoprotein] + a 1,2-diacyl-sn-glycero-3-phospho-(1'-sn-glycerol) = an S-1,2-diacyl-sn-glyceryl-L-cysteinyl-[prolipoprotein] + sn-glycerol 1-phosphate + H(+)</text>
        <dbReference type="Rhea" id="RHEA:56712"/>
        <dbReference type="Rhea" id="RHEA-COMP:14679"/>
        <dbReference type="Rhea" id="RHEA-COMP:14680"/>
        <dbReference type="ChEBI" id="CHEBI:15378"/>
        <dbReference type="ChEBI" id="CHEBI:29950"/>
        <dbReference type="ChEBI" id="CHEBI:57685"/>
        <dbReference type="ChEBI" id="CHEBI:64716"/>
        <dbReference type="ChEBI" id="CHEBI:140658"/>
        <dbReference type="EC" id="2.5.1.145"/>
    </reaction>
</comment>
<keyword evidence="4 7" id="KW-0812">Transmembrane</keyword>
<dbReference type="Pfam" id="PF01790">
    <property type="entry name" value="LGT"/>
    <property type="match status" value="1"/>
</dbReference>
<feature type="compositionally biased region" description="Basic and acidic residues" evidence="8">
    <location>
        <begin position="299"/>
        <end position="312"/>
    </location>
</feature>
<keyword evidence="3 7" id="KW-0808">Transferase</keyword>
<evidence type="ECO:0000256" key="2">
    <source>
        <dbReference type="ARBA" id="ARBA00022475"/>
    </source>
</evidence>
<dbReference type="PROSITE" id="PS01311">
    <property type="entry name" value="LGT"/>
    <property type="match status" value="1"/>
</dbReference>
<evidence type="ECO:0000256" key="8">
    <source>
        <dbReference type="SAM" id="MobiDB-lite"/>
    </source>
</evidence>
<dbReference type="EMBL" id="JBHRZH010000036">
    <property type="protein sequence ID" value="MFC3765015.1"/>
    <property type="molecule type" value="Genomic_DNA"/>
</dbReference>
<keyword evidence="5 7" id="KW-1133">Transmembrane helix</keyword>
<dbReference type="Proteomes" id="UP001595699">
    <property type="component" value="Unassembled WGS sequence"/>
</dbReference>
<dbReference type="InterPro" id="IPR001640">
    <property type="entry name" value="Lgt"/>
</dbReference>
<evidence type="ECO:0000256" key="4">
    <source>
        <dbReference type="ARBA" id="ARBA00022692"/>
    </source>
</evidence>
<feature type="transmembrane region" description="Helical" evidence="7">
    <location>
        <begin position="20"/>
        <end position="41"/>
    </location>
</feature>
<evidence type="ECO:0000313" key="10">
    <source>
        <dbReference type="Proteomes" id="UP001595699"/>
    </source>
</evidence>
<feature type="binding site" evidence="7">
    <location>
        <position position="142"/>
    </location>
    <ligand>
        <name>a 1,2-diacyl-sn-glycero-3-phospho-(1'-sn-glycerol)</name>
        <dbReference type="ChEBI" id="CHEBI:64716"/>
    </ligand>
</feature>
<dbReference type="PANTHER" id="PTHR30589">
    <property type="entry name" value="PROLIPOPROTEIN DIACYLGLYCERYL TRANSFERASE"/>
    <property type="match status" value="1"/>
</dbReference>
<protein>
    <recommendedName>
        <fullName evidence="7">Phosphatidylglycerol--prolipoprotein diacylglyceryl transferase</fullName>
        <ecNumber evidence="7">2.5.1.145</ecNumber>
    </recommendedName>
</protein>
<feature type="transmembrane region" description="Helical" evidence="7">
    <location>
        <begin position="183"/>
        <end position="200"/>
    </location>
</feature>
<feature type="transmembrane region" description="Helical" evidence="7">
    <location>
        <begin position="123"/>
        <end position="141"/>
    </location>
</feature>
<evidence type="ECO:0000256" key="5">
    <source>
        <dbReference type="ARBA" id="ARBA00022989"/>
    </source>
</evidence>
<dbReference type="GO" id="GO:0008961">
    <property type="term" value="F:phosphatidylglycerol-prolipoprotein diacylglyceryl transferase activity"/>
    <property type="evidence" value="ECO:0007669"/>
    <property type="project" value="UniProtKB-EC"/>
</dbReference>
<evidence type="ECO:0000256" key="7">
    <source>
        <dbReference type="HAMAP-Rule" id="MF_01147"/>
    </source>
</evidence>
<keyword evidence="6 7" id="KW-0472">Membrane</keyword>
<accession>A0ABV7YMK5</accession>
<keyword evidence="10" id="KW-1185">Reference proteome</keyword>
<proteinExistence type="inferred from homology"/>
<name>A0ABV7YMK5_9ACTN</name>